<reference evidence="2 3" key="1">
    <citation type="journal article" date="2012" name="Genet. Mol. Biol.">
        <title>Analysis of 16S rRNA and mxaF genes revealing insights into Methylobacterium niche-specific plant association.</title>
        <authorList>
            <person name="Dourado M.N."/>
            <person name="Andreote F.D."/>
            <person name="Dini-Andreote F."/>
            <person name="Conti R."/>
            <person name="Araujo J.M."/>
            <person name="Araujo W.L."/>
        </authorList>
    </citation>
    <scope>NUCLEOTIDE SEQUENCE [LARGE SCALE GENOMIC DNA]</scope>
    <source>
        <strain evidence="2 3">TC3-10</strain>
    </source>
</reference>
<protein>
    <submittedName>
        <fullName evidence="2">Asp/Glu/hydantoin racemase</fullName>
    </submittedName>
</protein>
<gene>
    <name evidence="2" type="ORF">MOTC310_23470</name>
</gene>
<keyword evidence="3" id="KW-1185">Reference proteome</keyword>
<dbReference type="InterPro" id="IPR053714">
    <property type="entry name" value="Iso_Racemase_Enz_sf"/>
</dbReference>
<organism evidence="2 3">
    <name type="scientific">Methylobacterium oryzae</name>
    <dbReference type="NCBI Taxonomy" id="334852"/>
    <lineage>
        <taxon>Bacteria</taxon>
        <taxon>Pseudomonadati</taxon>
        <taxon>Pseudomonadota</taxon>
        <taxon>Alphaproteobacteria</taxon>
        <taxon>Hyphomicrobiales</taxon>
        <taxon>Methylobacteriaceae</taxon>
        <taxon>Methylobacterium</taxon>
    </lineage>
</organism>
<dbReference type="PANTHER" id="PTHR40267:SF1">
    <property type="entry name" value="BLR3294 PROTEIN"/>
    <property type="match status" value="1"/>
</dbReference>
<dbReference type="Proteomes" id="UP001355206">
    <property type="component" value="Unassembled WGS sequence"/>
</dbReference>
<dbReference type="PIRSF" id="PIRSF015736">
    <property type="entry name" value="MI"/>
    <property type="match status" value="1"/>
</dbReference>
<evidence type="ECO:0000256" key="1">
    <source>
        <dbReference type="SAM" id="MobiDB-lite"/>
    </source>
</evidence>
<dbReference type="Gene3D" id="3.40.50.12500">
    <property type="match status" value="1"/>
</dbReference>
<comment type="caution">
    <text evidence="2">The sequence shown here is derived from an EMBL/GenBank/DDBJ whole genome shotgun (WGS) entry which is preliminary data.</text>
</comment>
<dbReference type="PANTHER" id="PTHR40267">
    <property type="entry name" value="BLR3294 PROTEIN"/>
    <property type="match status" value="1"/>
</dbReference>
<accession>A0ABU7TTN4</accession>
<sequence length="258" mass="26547">MLGASGMDAMERPNRTTRLGMLTPSSNSVLEPATAHLLAGCAGVSAHFARFRVTEIGLSPAALDQFDPEPILAAAELLADARVAAILWNGTSGAWLGFDADERLSAAITDRTGCPASTAALAFRDLFRARGFRRIGLVTPYTGDVQRRIQANWGAADFDCGAERHLGLSENFAFAEAGPEAIAGMVRAVAAEGVDAVAIVCTNLAGAALAPALEAELGVPVVDSVAVTLWKGLDLAGCPTAHLAAHGRAFAAGGEGRP</sequence>
<dbReference type="InterPro" id="IPR026286">
    <property type="entry name" value="MaiA/AMDase"/>
</dbReference>
<proteinExistence type="predicted"/>
<name>A0ABU7TTN4_9HYPH</name>
<dbReference type="EMBL" id="MLCA01000013">
    <property type="protein sequence ID" value="MEE7493254.1"/>
    <property type="molecule type" value="Genomic_DNA"/>
</dbReference>
<feature type="region of interest" description="Disordered" evidence="1">
    <location>
        <begin position="1"/>
        <end position="20"/>
    </location>
</feature>
<dbReference type="Pfam" id="PF17645">
    <property type="entry name" value="Amdase"/>
    <property type="match status" value="1"/>
</dbReference>
<evidence type="ECO:0000313" key="2">
    <source>
        <dbReference type="EMBL" id="MEE7493254.1"/>
    </source>
</evidence>
<evidence type="ECO:0000313" key="3">
    <source>
        <dbReference type="Proteomes" id="UP001355206"/>
    </source>
</evidence>